<dbReference type="SUPFAM" id="SSF161098">
    <property type="entry name" value="MetI-like"/>
    <property type="match status" value="1"/>
</dbReference>
<dbReference type="EMBL" id="PEBX01000008">
    <property type="protein sequence ID" value="PTQ57370.1"/>
    <property type="molecule type" value="Genomic_DNA"/>
</dbReference>
<dbReference type="Proteomes" id="UP000244338">
    <property type="component" value="Unassembled WGS sequence"/>
</dbReference>
<comment type="subcellular location">
    <subcellularLocation>
        <location evidence="1 7">Cell membrane</location>
        <topology evidence="1 7">Multi-pass membrane protein</topology>
    </subcellularLocation>
</comment>
<feature type="transmembrane region" description="Helical" evidence="7">
    <location>
        <begin position="288"/>
        <end position="308"/>
    </location>
</feature>
<comment type="similarity">
    <text evidence="7">Belongs to the binding-protein-dependent transport system permease family.</text>
</comment>
<evidence type="ECO:0000256" key="7">
    <source>
        <dbReference type="RuleBase" id="RU363032"/>
    </source>
</evidence>
<sequence length="320" mass="35884">MMWRYILKRIGFIVIALFFVSLITFILIKSAPGNYIETERLITQNLTDVNVPPDVKEAWEKMYHLDKPEWQQFLIFLGNAVKFQFGPSFKYPTKTVENIIVETYPVSLTLAGLAMLLAIVIGIPLGILSAFYKDTLIDRIAIFLSMIGTSIPNYVMAVFLIYILALTLHLVPSIGWGQPVNYVLPVLSLAIGPIGSITRFMRSSLIETLNQEYIKVARAKGGGFIQVVIQHGVRNSLIPLMTVIGPQLAYLSVGTLFVENLFNIPGLGKFYSSAAVYRDYPMVMGTTLFFAGIVMFVNLLVDIVYGLLDPRIRKLDMNRS</sequence>
<keyword evidence="6 7" id="KW-0472">Membrane</keyword>
<dbReference type="InterPro" id="IPR000515">
    <property type="entry name" value="MetI-like"/>
</dbReference>
<dbReference type="InterPro" id="IPR035906">
    <property type="entry name" value="MetI-like_sf"/>
</dbReference>
<comment type="caution">
    <text evidence="9">The sequence shown here is derived from an EMBL/GenBank/DDBJ whole genome shotgun (WGS) entry which is preliminary data.</text>
</comment>
<evidence type="ECO:0000256" key="6">
    <source>
        <dbReference type="ARBA" id="ARBA00023136"/>
    </source>
</evidence>
<feature type="domain" description="ABC transmembrane type-1" evidence="8">
    <location>
        <begin position="104"/>
        <end position="301"/>
    </location>
</feature>
<dbReference type="Gene3D" id="1.10.3720.10">
    <property type="entry name" value="MetI-like"/>
    <property type="match status" value="1"/>
</dbReference>
<proteinExistence type="inferred from homology"/>
<evidence type="ECO:0000256" key="3">
    <source>
        <dbReference type="ARBA" id="ARBA00022475"/>
    </source>
</evidence>
<dbReference type="GO" id="GO:0055085">
    <property type="term" value="P:transmembrane transport"/>
    <property type="evidence" value="ECO:0007669"/>
    <property type="project" value="InterPro"/>
</dbReference>
<feature type="transmembrane region" description="Helical" evidence="7">
    <location>
        <begin position="182"/>
        <end position="201"/>
    </location>
</feature>
<evidence type="ECO:0000256" key="5">
    <source>
        <dbReference type="ARBA" id="ARBA00022989"/>
    </source>
</evidence>
<dbReference type="CDD" id="cd06261">
    <property type="entry name" value="TM_PBP2"/>
    <property type="match status" value="1"/>
</dbReference>
<keyword evidence="5 7" id="KW-1133">Transmembrane helix</keyword>
<evidence type="ECO:0000313" key="9">
    <source>
        <dbReference type="EMBL" id="PTQ57370.1"/>
    </source>
</evidence>
<keyword evidence="3" id="KW-1003">Cell membrane</keyword>
<organism evidence="9 10">
    <name type="scientific">Candidatus Carbonibacillus altaicus</name>
    <dbReference type="NCBI Taxonomy" id="2163959"/>
    <lineage>
        <taxon>Bacteria</taxon>
        <taxon>Bacillati</taxon>
        <taxon>Bacillota</taxon>
        <taxon>Bacilli</taxon>
        <taxon>Bacillales</taxon>
        <taxon>Candidatus Carbonibacillus</taxon>
    </lineage>
</organism>
<feature type="transmembrane region" description="Helical" evidence="7">
    <location>
        <begin position="12"/>
        <end position="31"/>
    </location>
</feature>
<evidence type="ECO:0000259" key="8">
    <source>
        <dbReference type="PROSITE" id="PS50928"/>
    </source>
</evidence>
<evidence type="ECO:0000313" key="10">
    <source>
        <dbReference type="Proteomes" id="UP000244338"/>
    </source>
</evidence>
<keyword evidence="4 7" id="KW-0812">Transmembrane</keyword>
<dbReference type="Pfam" id="PF00528">
    <property type="entry name" value="BPD_transp_1"/>
    <property type="match status" value="1"/>
</dbReference>
<dbReference type="PROSITE" id="PS50928">
    <property type="entry name" value="ABC_TM1"/>
    <property type="match status" value="1"/>
</dbReference>
<dbReference type="AlphaFoldDB" id="A0A2R6Y3W0"/>
<evidence type="ECO:0000256" key="1">
    <source>
        <dbReference type="ARBA" id="ARBA00004651"/>
    </source>
</evidence>
<evidence type="ECO:0000256" key="4">
    <source>
        <dbReference type="ARBA" id="ARBA00022692"/>
    </source>
</evidence>
<evidence type="ECO:0000256" key="2">
    <source>
        <dbReference type="ARBA" id="ARBA00022448"/>
    </source>
</evidence>
<reference evidence="10" key="1">
    <citation type="journal article" date="2018" name="Sci. Rep.">
        <title>Lignite coal burning seam in the remote Altai Mountains harbors a hydrogen-driven thermophilic microbial community.</title>
        <authorList>
            <person name="Kadnikov V.V."/>
            <person name="Mardanov A.V."/>
            <person name="Ivasenko D.A."/>
            <person name="Antsiferov D.V."/>
            <person name="Beletsky A.V."/>
            <person name="Karnachuk O.V."/>
            <person name="Ravin N.V."/>
        </authorList>
    </citation>
    <scope>NUCLEOTIDE SEQUENCE [LARGE SCALE GENOMIC DNA]</scope>
</reference>
<accession>A0A2R6Y3W0</accession>
<feature type="transmembrane region" description="Helical" evidence="7">
    <location>
        <begin position="110"/>
        <end position="132"/>
    </location>
</feature>
<dbReference type="GO" id="GO:0005886">
    <property type="term" value="C:plasma membrane"/>
    <property type="evidence" value="ECO:0007669"/>
    <property type="project" value="UniProtKB-SubCell"/>
</dbReference>
<protein>
    <submittedName>
        <fullName evidence="9">Oligopeptide transport system permease protein OppB</fullName>
    </submittedName>
</protein>
<gene>
    <name evidence="9" type="ORF">BSOLF_1686</name>
</gene>
<name>A0A2R6Y3W0_9BACL</name>
<dbReference type="PANTHER" id="PTHR30465:SF74">
    <property type="entry name" value="OLIGOPEPTIDE TRANSPORT SYSTEM PERMEASE PROTEIN OPPB"/>
    <property type="match status" value="1"/>
</dbReference>
<keyword evidence="2 7" id="KW-0813">Transport</keyword>
<dbReference type="PANTHER" id="PTHR30465">
    <property type="entry name" value="INNER MEMBRANE ABC TRANSPORTER"/>
    <property type="match status" value="1"/>
</dbReference>
<feature type="transmembrane region" description="Helical" evidence="7">
    <location>
        <begin position="153"/>
        <end position="176"/>
    </location>
</feature>